<evidence type="ECO:0000313" key="8">
    <source>
        <dbReference type="Proteomes" id="UP000000467"/>
    </source>
</evidence>
<comment type="subcellular location">
    <subcellularLocation>
        <location evidence="1">Membrane</location>
        <topology evidence="1">Multi-pass membrane protein</topology>
    </subcellularLocation>
</comment>
<feature type="transmembrane region" description="Helical" evidence="5">
    <location>
        <begin position="284"/>
        <end position="317"/>
    </location>
</feature>
<feature type="transmembrane region" description="Helical" evidence="5">
    <location>
        <begin position="206"/>
        <end position="228"/>
    </location>
</feature>
<evidence type="ECO:0000256" key="2">
    <source>
        <dbReference type="ARBA" id="ARBA00022692"/>
    </source>
</evidence>
<dbReference type="GO" id="GO:0016020">
    <property type="term" value="C:membrane"/>
    <property type="evidence" value="ECO:0007669"/>
    <property type="project" value="UniProtKB-SubCell"/>
</dbReference>
<dbReference type="InterPro" id="IPR051533">
    <property type="entry name" value="WaaL-like"/>
</dbReference>
<evidence type="ECO:0000256" key="1">
    <source>
        <dbReference type="ARBA" id="ARBA00004141"/>
    </source>
</evidence>
<evidence type="ECO:0000256" key="4">
    <source>
        <dbReference type="ARBA" id="ARBA00023136"/>
    </source>
</evidence>
<accession>K4LER9</accession>
<dbReference type="Pfam" id="PF04932">
    <property type="entry name" value="Wzy_C"/>
    <property type="match status" value="1"/>
</dbReference>
<dbReference type="PANTHER" id="PTHR37422">
    <property type="entry name" value="TEICHURONIC ACID BIOSYNTHESIS PROTEIN TUAE"/>
    <property type="match status" value="1"/>
</dbReference>
<evidence type="ECO:0000256" key="5">
    <source>
        <dbReference type="SAM" id="Phobius"/>
    </source>
</evidence>
<sequence length="495" mass="53998">MNPPAIQDLKRIWKQSALLAFFSALAGLWRTSALYGFLLGPGYRAENARLRQTALSRVVAAPLEALTVLLQAFGERLKGSITSRLLEAAAGMSHLVLVLVAAYPIIDYYLRSHPALVGSAGIWKELLFLLGLLLVLARIAVNRGEKFHFTPLDLPLLLFFGTGVALYLFRSPEPAVALDGFRVTFEYLLWYYVAANISLNFRKQRIFVLSLVAAAFPVALYGIFQYVTGAPMPASWVDQAEAGVRTRAYSIIGSPNILGCYLVLVIPPAAALFRSCNSRRLRFLLGAALLTMLGCLVVTFSRGAWLAFLAAALLYGLLQDKRVLALILAGAILLPVVSPSVAGRLQYTFSSRYLESSARGGRLARWELAADRLIKHPVTGVGLGRFGGATADRFRMPGTFYVDNYYLKLAAETGFTGLIVFLWVLLRALRMLAGVIRDVSSDPEKRALACGIAAGLVGVLVHNGVENVFEVPMMQTLFWAILGATTQLPERVPDG</sequence>
<dbReference type="InterPro" id="IPR007016">
    <property type="entry name" value="O-antigen_ligase-rel_domated"/>
</dbReference>
<keyword evidence="4 5" id="KW-0472">Membrane</keyword>
<feature type="transmembrane region" description="Helical" evidence="5">
    <location>
        <begin position="121"/>
        <end position="140"/>
    </location>
</feature>
<dbReference type="Proteomes" id="UP000000467">
    <property type="component" value="Chromosome"/>
</dbReference>
<evidence type="ECO:0000259" key="6">
    <source>
        <dbReference type="Pfam" id="PF04932"/>
    </source>
</evidence>
<feature type="transmembrane region" description="Helical" evidence="5">
    <location>
        <begin position="152"/>
        <end position="169"/>
    </location>
</feature>
<feature type="transmembrane region" description="Helical" evidence="5">
    <location>
        <begin position="85"/>
        <end position="106"/>
    </location>
</feature>
<proteinExistence type="predicted"/>
<feature type="domain" description="O-antigen ligase-related" evidence="6">
    <location>
        <begin position="287"/>
        <end position="422"/>
    </location>
</feature>
<dbReference type="AlphaFoldDB" id="K4LER9"/>
<dbReference type="HOGENOM" id="CLU_033061_1_0_9"/>
<keyword evidence="7" id="KW-0436">Ligase</keyword>
<dbReference type="EMBL" id="CP003732">
    <property type="protein sequence ID" value="AFV10475.1"/>
    <property type="molecule type" value="Genomic_DNA"/>
</dbReference>
<dbReference type="KEGG" id="tpz:Tph_c02280"/>
<organism evidence="7 8">
    <name type="scientific">Thermacetogenium phaeum (strain ATCC BAA-254 / DSM 26808 / PB)</name>
    <dbReference type="NCBI Taxonomy" id="1089553"/>
    <lineage>
        <taxon>Bacteria</taxon>
        <taxon>Bacillati</taxon>
        <taxon>Bacillota</taxon>
        <taxon>Clostridia</taxon>
        <taxon>Thermoanaerobacterales</taxon>
        <taxon>Thermoanaerobacteraceae</taxon>
        <taxon>Thermacetogenium</taxon>
    </lineage>
</organism>
<dbReference type="GO" id="GO:0016874">
    <property type="term" value="F:ligase activity"/>
    <property type="evidence" value="ECO:0007669"/>
    <property type="project" value="UniProtKB-KW"/>
</dbReference>
<dbReference type="OrthoDB" id="9806320at2"/>
<reference evidence="7 8" key="1">
    <citation type="journal article" date="2012" name="BMC Genomics">
        <title>Genome-guided analysis of physiological and morphological traits of the fermentative acetate oxidizer Thermacetogenium phaeum.</title>
        <authorList>
            <person name="Oehler D."/>
            <person name="Poehlein A."/>
            <person name="Leimbach A."/>
            <person name="Muller N."/>
            <person name="Daniel R."/>
            <person name="Gottschalk G."/>
            <person name="Schink B."/>
        </authorList>
    </citation>
    <scope>NUCLEOTIDE SEQUENCE [LARGE SCALE GENOMIC DNA]</scope>
    <source>
        <strain evidence="8">ATCC BAA-254 / DSM 26808 / PB</strain>
    </source>
</reference>
<dbReference type="STRING" id="1089553.Tph_c02280"/>
<keyword evidence="2 5" id="KW-0812">Transmembrane</keyword>
<feature type="transmembrane region" description="Helical" evidence="5">
    <location>
        <begin position="323"/>
        <end position="342"/>
    </location>
</feature>
<keyword evidence="3 5" id="KW-1133">Transmembrane helix</keyword>
<dbReference type="RefSeq" id="WP_015049394.1">
    <property type="nucleotide sequence ID" value="NC_018870.1"/>
</dbReference>
<dbReference type="PANTHER" id="PTHR37422:SF13">
    <property type="entry name" value="LIPOPOLYSACCHARIDE BIOSYNTHESIS PROTEIN PA4999-RELATED"/>
    <property type="match status" value="1"/>
</dbReference>
<feature type="transmembrane region" description="Helical" evidence="5">
    <location>
        <begin position="405"/>
        <end position="426"/>
    </location>
</feature>
<keyword evidence="8" id="KW-1185">Reference proteome</keyword>
<protein>
    <submittedName>
        <fullName evidence="7">O-antigen ligase-like protein</fullName>
    </submittedName>
</protein>
<evidence type="ECO:0000256" key="3">
    <source>
        <dbReference type="ARBA" id="ARBA00022989"/>
    </source>
</evidence>
<name>K4LER9_THEPS</name>
<feature type="transmembrane region" description="Helical" evidence="5">
    <location>
        <begin position="248"/>
        <end position="272"/>
    </location>
</feature>
<evidence type="ECO:0000313" key="7">
    <source>
        <dbReference type="EMBL" id="AFV10475.1"/>
    </source>
</evidence>
<dbReference type="eggNOG" id="COG3307">
    <property type="taxonomic scope" value="Bacteria"/>
</dbReference>
<gene>
    <name evidence="7" type="ordered locus">Tph_c02280</name>
</gene>